<feature type="domain" description="TonB-dependent receptor-like beta-barrel" evidence="16">
    <location>
        <begin position="310"/>
        <end position="759"/>
    </location>
</feature>
<evidence type="ECO:0000256" key="14">
    <source>
        <dbReference type="RuleBase" id="RU003357"/>
    </source>
</evidence>
<dbReference type="CDD" id="cd01347">
    <property type="entry name" value="ligand_gated_channel"/>
    <property type="match status" value="1"/>
</dbReference>
<keyword evidence="7" id="KW-0408">Iron</keyword>
<evidence type="ECO:0000259" key="17">
    <source>
        <dbReference type="Pfam" id="PF07715"/>
    </source>
</evidence>
<keyword evidence="6 15" id="KW-0732">Signal</keyword>
<feature type="chain" id="PRO_5037412387" evidence="15">
    <location>
        <begin position="34"/>
        <end position="794"/>
    </location>
</feature>
<dbReference type="InterPro" id="IPR010917">
    <property type="entry name" value="TonB_rcpt_CS"/>
</dbReference>
<dbReference type="SUPFAM" id="SSF56935">
    <property type="entry name" value="Porins"/>
    <property type="match status" value="1"/>
</dbReference>
<comment type="subcellular location">
    <subcellularLocation>
        <location evidence="1 12">Cell outer membrane</location>
        <topology evidence="1 12">Multi-pass membrane protein</topology>
    </subcellularLocation>
</comment>
<dbReference type="EMBL" id="BMZD01000005">
    <property type="protein sequence ID" value="GHA01364.1"/>
    <property type="molecule type" value="Genomic_DNA"/>
</dbReference>
<accession>A0A918VIF3</accession>
<keyword evidence="3 12" id="KW-1134">Transmembrane beta strand</keyword>
<dbReference type="Pfam" id="PF00593">
    <property type="entry name" value="TonB_dep_Rec_b-barrel"/>
    <property type="match status" value="1"/>
</dbReference>
<feature type="short sequence motif" description="TonB C-terminal box" evidence="13">
    <location>
        <begin position="777"/>
        <end position="794"/>
    </location>
</feature>
<dbReference type="PROSITE" id="PS52016">
    <property type="entry name" value="TONB_DEPENDENT_REC_3"/>
    <property type="match status" value="1"/>
</dbReference>
<keyword evidence="8" id="KW-0406">Ion transport</keyword>
<dbReference type="GO" id="GO:0006826">
    <property type="term" value="P:iron ion transport"/>
    <property type="evidence" value="ECO:0007669"/>
    <property type="project" value="UniProtKB-KW"/>
</dbReference>
<reference evidence="18" key="1">
    <citation type="journal article" date="2014" name="Int. J. Syst. Evol. Microbiol.">
        <title>Complete genome sequence of Corynebacterium casei LMG S-19264T (=DSM 44701T), isolated from a smear-ripened cheese.</title>
        <authorList>
            <consortium name="US DOE Joint Genome Institute (JGI-PGF)"/>
            <person name="Walter F."/>
            <person name="Albersmeier A."/>
            <person name="Kalinowski J."/>
            <person name="Ruckert C."/>
        </authorList>
    </citation>
    <scope>NUCLEOTIDE SEQUENCE</scope>
    <source>
        <strain evidence="18">KCTC 32422</strain>
    </source>
</reference>
<protein>
    <submittedName>
        <fullName evidence="18">TonB-dependent receptor</fullName>
    </submittedName>
</protein>
<keyword evidence="10 12" id="KW-0472">Membrane</keyword>
<organism evidence="18 19">
    <name type="scientific">Novosphingobium arvoryzae</name>
    <dbReference type="NCBI Taxonomy" id="1256514"/>
    <lineage>
        <taxon>Bacteria</taxon>
        <taxon>Pseudomonadati</taxon>
        <taxon>Pseudomonadota</taxon>
        <taxon>Alphaproteobacteria</taxon>
        <taxon>Sphingomonadales</taxon>
        <taxon>Sphingomonadaceae</taxon>
        <taxon>Novosphingobium</taxon>
    </lineage>
</organism>
<name>A0A918VIF3_9SPHN</name>
<evidence type="ECO:0000256" key="13">
    <source>
        <dbReference type="PROSITE-ProRule" id="PRU10144"/>
    </source>
</evidence>
<dbReference type="PANTHER" id="PTHR32552">
    <property type="entry name" value="FERRICHROME IRON RECEPTOR-RELATED"/>
    <property type="match status" value="1"/>
</dbReference>
<dbReference type="InterPro" id="IPR036942">
    <property type="entry name" value="Beta-barrel_TonB_sf"/>
</dbReference>
<evidence type="ECO:0000313" key="19">
    <source>
        <dbReference type="Proteomes" id="UP000634139"/>
    </source>
</evidence>
<evidence type="ECO:0000256" key="6">
    <source>
        <dbReference type="ARBA" id="ARBA00022729"/>
    </source>
</evidence>
<comment type="caution">
    <text evidence="18">The sequence shown here is derived from an EMBL/GenBank/DDBJ whole genome shotgun (WGS) entry which is preliminary data.</text>
</comment>
<keyword evidence="4" id="KW-0410">Iron transport</keyword>
<sequence length="794" mass="86198">MEESHMGKVELRRFLTGAAVIALCGAWAPAALAQSEAVSEADEAANADEIVVTARFKKETLQDVPQAISAFSEAKLDRQAARNLSDLAPSTPNVNIQPVATFPNSAAIHIRGLGAQGIESTEESPVGVSIDGVYVTRPVATLLDTFDMDRVEILRGPQGTSFGKNSLAGGISSYSKDPSLDQGGVQAEGTIGNYGRLDVKGAVELPLVRDQLAVRLVVNKQTADGYFTNRLNGDDVGGQDKLSMRGTILFKPSEALTVNLKGFLVKDRSSAPGGDSAPDRTKLHYLIFRFEEPNDGPYTIGRDFPSLHESDQWGLIGKVEADLGSVVATSVTGYIKTDDFNDSDFDGSEINFFPTFRLQTHKQFSQELRLATDFSDRDDALSRLNLVVGGYYLNQSFKLTQAFPTLPVLVAPSLNFGSQDYVQQSNTAKALFAQLIYGVTDKLNITLGVRQSWEEKDFFRDPTGTLISPSRFSSRAFVKPIAEMEQIAAANFAANKAFKNAYSRNRATFKAGIDYKFNPDLMAYAIYNQGYKGGGYGARAATLTTAGPTEDNTSELWEAGFKGDFLNGMLRVNLAGFVTKFKKLEFGVFFPNPNVASGQETASQNIGAATTKGVELELALRPVSNLNLGVNVGHLDSKYTDFCADLNGPQSYTTAPTSTCGGKVTLLPNGTYLRDEDYTSLKLVRAPKWQANFTAEYTIPLGSAGDLTARGSVLYKSTYYNTVTNDVQGIAGDYTLVDASLNWASADSRFRVQIWGKNLTNKTYVAALTPTAQFFIQRFYSPPRTYGVTLGAKF</sequence>
<keyword evidence="5 12" id="KW-0812">Transmembrane</keyword>
<keyword evidence="9 14" id="KW-0798">TonB box</keyword>
<evidence type="ECO:0000256" key="11">
    <source>
        <dbReference type="ARBA" id="ARBA00023237"/>
    </source>
</evidence>
<evidence type="ECO:0000256" key="9">
    <source>
        <dbReference type="ARBA" id="ARBA00023077"/>
    </source>
</evidence>
<dbReference type="PANTHER" id="PTHR32552:SF81">
    <property type="entry name" value="TONB-DEPENDENT OUTER MEMBRANE RECEPTOR"/>
    <property type="match status" value="1"/>
</dbReference>
<keyword evidence="18" id="KW-0675">Receptor</keyword>
<evidence type="ECO:0000259" key="16">
    <source>
        <dbReference type="Pfam" id="PF00593"/>
    </source>
</evidence>
<dbReference type="InterPro" id="IPR039426">
    <property type="entry name" value="TonB-dep_rcpt-like"/>
</dbReference>
<evidence type="ECO:0000256" key="5">
    <source>
        <dbReference type="ARBA" id="ARBA00022692"/>
    </source>
</evidence>
<evidence type="ECO:0000256" key="7">
    <source>
        <dbReference type="ARBA" id="ARBA00023004"/>
    </source>
</evidence>
<dbReference type="AlphaFoldDB" id="A0A918VIF3"/>
<evidence type="ECO:0000256" key="12">
    <source>
        <dbReference type="PROSITE-ProRule" id="PRU01360"/>
    </source>
</evidence>
<evidence type="ECO:0000256" key="4">
    <source>
        <dbReference type="ARBA" id="ARBA00022496"/>
    </source>
</evidence>
<keyword evidence="11 12" id="KW-0998">Cell outer membrane</keyword>
<evidence type="ECO:0000313" key="18">
    <source>
        <dbReference type="EMBL" id="GHA01364.1"/>
    </source>
</evidence>
<feature type="signal peptide" evidence="15">
    <location>
        <begin position="1"/>
        <end position="33"/>
    </location>
</feature>
<evidence type="ECO:0000256" key="15">
    <source>
        <dbReference type="SAM" id="SignalP"/>
    </source>
</evidence>
<dbReference type="GO" id="GO:0009279">
    <property type="term" value="C:cell outer membrane"/>
    <property type="evidence" value="ECO:0007669"/>
    <property type="project" value="UniProtKB-SubCell"/>
</dbReference>
<evidence type="ECO:0000256" key="10">
    <source>
        <dbReference type="ARBA" id="ARBA00023136"/>
    </source>
</evidence>
<proteinExistence type="inferred from homology"/>
<reference evidence="18" key="2">
    <citation type="submission" date="2020-09" db="EMBL/GenBank/DDBJ databases">
        <authorList>
            <person name="Sun Q."/>
            <person name="Kim S."/>
        </authorList>
    </citation>
    <scope>NUCLEOTIDE SEQUENCE</scope>
    <source>
        <strain evidence="18">KCTC 32422</strain>
    </source>
</reference>
<dbReference type="PROSITE" id="PS01156">
    <property type="entry name" value="TONB_DEPENDENT_REC_2"/>
    <property type="match status" value="1"/>
</dbReference>
<comment type="similarity">
    <text evidence="12 14">Belongs to the TonB-dependent receptor family.</text>
</comment>
<gene>
    <name evidence="18" type="primary">fyuA</name>
    <name evidence="18" type="ORF">GCM10011617_22620</name>
</gene>
<keyword evidence="19" id="KW-1185">Reference proteome</keyword>
<feature type="domain" description="TonB-dependent receptor plug" evidence="17">
    <location>
        <begin position="61"/>
        <end position="169"/>
    </location>
</feature>
<evidence type="ECO:0000256" key="2">
    <source>
        <dbReference type="ARBA" id="ARBA00022448"/>
    </source>
</evidence>
<evidence type="ECO:0000256" key="3">
    <source>
        <dbReference type="ARBA" id="ARBA00022452"/>
    </source>
</evidence>
<dbReference type="Pfam" id="PF07715">
    <property type="entry name" value="Plug"/>
    <property type="match status" value="1"/>
</dbReference>
<dbReference type="InterPro" id="IPR000531">
    <property type="entry name" value="Beta-barrel_TonB"/>
</dbReference>
<keyword evidence="2 12" id="KW-0813">Transport</keyword>
<evidence type="ECO:0000256" key="1">
    <source>
        <dbReference type="ARBA" id="ARBA00004571"/>
    </source>
</evidence>
<dbReference type="Proteomes" id="UP000634139">
    <property type="component" value="Unassembled WGS sequence"/>
</dbReference>
<dbReference type="Gene3D" id="2.40.170.20">
    <property type="entry name" value="TonB-dependent receptor, beta-barrel domain"/>
    <property type="match status" value="1"/>
</dbReference>
<dbReference type="InterPro" id="IPR012910">
    <property type="entry name" value="Plug_dom"/>
</dbReference>
<evidence type="ECO:0000256" key="8">
    <source>
        <dbReference type="ARBA" id="ARBA00023065"/>
    </source>
</evidence>